<feature type="non-terminal residue" evidence="2">
    <location>
        <position position="52"/>
    </location>
</feature>
<sequence>MAEYINGNNDSEWFINSIENFDPVGYELLDGVRYPYNWEQLGDQYFNTGKFK</sequence>
<gene>
    <name evidence="2" type="ORF">BYL167_LOCUS79150</name>
    <name evidence="1" type="ORF">GIL414_LOCUS24167</name>
</gene>
<evidence type="ECO:0000313" key="3">
    <source>
        <dbReference type="Proteomes" id="UP000681967"/>
    </source>
</evidence>
<evidence type="ECO:0000313" key="1">
    <source>
        <dbReference type="EMBL" id="CAF4262125.1"/>
    </source>
</evidence>
<organism evidence="2 3">
    <name type="scientific">Rotaria magnacalcarata</name>
    <dbReference type="NCBI Taxonomy" id="392030"/>
    <lineage>
        <taxon>Eukaryota</taxon>
        <taxon>Metazoa</taxon>
        <taxon>Spiralia</taxon>
        <taxon>Gnathifera</taxon>
        <taxon>Rotifera</taxon>
        <taxon>Eurotatoria</taxon>
        <taxon>Bdelloidea</taxon>
        <taxon>Philodinida</taxon>
        <taxon>Philodinidae</taxon>
        <taxon>Rotaria</taxon>
    </lineage>
</organism>
<dbReference type="Proteomes" id="UP000681720">
    <property type="component" value="Unassembled WGS sequence"/>
</dbReference>
<evidence type="ECO:0000313" key="2">
    <source>
        <dbReference type="EMBL" id="CAF5182275.1"/>
    </source>
</evidence>
<dbReference type="EMBL" id="CAJOBH010291987">
    <property type="protein sequence ID" value="CAF5182275.1"/>
    <property type="molecule type" value="Genomic_DNA"/>
</dbReference>
<dbReference type="AlphaFoldDB" id="A0A8S3HIN6"/>
<name>A0A8S3HIN6_9BILA</name>
<protein>
    <submittedName>
        <fullName evidence="2">Uncharacterized protein</fullName>
    </submittedName>
</protein>
<proteinExistence type="predicted"/>
<reference evidence="2" key="1">
    <citation type="submission" date="2021-02" db="EMBL/GenBank/DDBJ databases">
        <authorList>
            <person name="Nowell W R."/>
        </authorList>
    </citation>
    <scope>NUCLEOTIDE SEQUENCE</scope>
</reference>
<accession>A0A8S3HIN6</accession>
<dbReference type="EMBL" id="CAJOBJ010029046">
    <property type="protein sequence ID" value="CAF4262125.1"/>
    <property type="molecule type" value="Genomic_DNA"/>
</dbReference>
<comment type="caution">
    <text evidence="2">The sequence shown here is derived from an EMBL/GenBank/DDBJ whole genome shotgun (WGS) entry which is preliminary data.</text>
</comment>
<dbReference type="Proteomes" id="UP000681967">
    <property type="component" value="Unassembled WGS sequence"/>
</dbReference>